<feature type="region of interest" description="Disordered" evidence="2">
    <location>
        <begin position="113"/>
        <end position="175"/>
    </location>
</feature>
<dbReference type="GO" id="GO:0005829">
    <property type="term" value="C:cytosol"/>
    <property type="evidence" value="ECO:0007669"/>
    <property type="project" value="TreeGrafter"/>
</dbReference>
<dbReference type="InterPro" id="IPR045250">
    <property type="entry name" value="p23-like"/>
</dbReference>
<feature type="domain" description="CS" evidence="3">
    <location>
        <begin position="6"/>
        <end position="94"/>
    </location>
</feature>
<feature type="compositionally biased region" description="Basic and acidic residues" evidence="2">
    <location>
        <begin position="162"/>
        <end position="175"/>
    </location>
</feature>
<evidence type="ECO:0000256" key="1">
    <source>
        <dbReference type="ARBA" id="ARBA00025733"/>
    </source>
</evidence>
<accession>A0A177B2M8</accession>
<gene>
    <name evidence="4" type="ORF">A3Q56_03755</name>
</gene>
<dbReference type="FunFam" id="2.60.40.790:FF:000013">
    <property type="entry name" value="Very-long-chain (3R)-3-hydroxyacyl-CoA dehydratase"/>
    <property type="match status" value="1"/>
</dbReference>
<dbReference type="GO" id="GO:0051131">
    <property type="term" value="P:chaperone-mediated protein complex assembly"/>
    <property type="evidence" value="ECO:0007669"/>
    <property type="project" value="TreeGrafter"/>
</dbReference>
<dbReference type="EMBL" id="LWCA01000429">
    <property type="protein sequence ID" value="OAF68535.1"/>
    <property type="molecule type" value="Genomic_DNA"/>
</dbReference>
<dbReference type="Gene3D" id="2.60.40.790">
    <property type="match status" value="1"/>
</dbReference>
<evidence type="ECO:0000313" key="4">
    <source>
        <dbReference type="EMBL" id="OAF68535.1"/>
    </source>
</evidence>
<dbReference type="PANTHER" id="PTHR22932">
    <property type="entry name" value="TELOMERASE-BINDING PROTEIN P23 HSP90 CO-CHAPERONE"/>
    <property type="match status" value="1"/>
</dbReference>
<dbReference type="AlphaFoldDB" id="A0A177B2M8"/>
<reference evidence="4 5" key="1">
    <citation type="submission" date="2016-04" db="EMBL/GenBank/DDBJ databases">
        <title>The genome of Intoshia linei affirms orthonectids as highly simplified spiralians.</title>
        <authorList>
            <person name="Mikhailov K.V."/>
            <person name="Slusarev G.S."/>
            <person name="Nikitin M.A."/>
            <person name="Logacheva M.D."/>
            <person name="Penin A."/>
            <person name="Aleoshin V."/>
            <person name="Panchin Y.V."/>
        </authorList>
    </citation>
    <scope>NUCLEOTIDE SEQUENCE [LARGE SCALE GENOMIC DNA]</scope>
    <source>
        <strain evidence="4">Intl2013</strain>
        <tissue evidence="4">Whole animal</tissue>
    </source>
</reference>
<dbReference type="GO" id="GO:0006457">
    <property type="term" value="P:protein folding"/>
    <property type="evidence" value="ECO:0007669"/>
    <property type="project" value="TreeGrafter"/>
</dbReference>
<dbReference type="InterPro" id="IPR007052">
    <property type="entry name" value="CS_dom"/>
</dbReference>
<organism evidence="4 5">
    <name type="scientific">Intoshia linei</name>
    <dbReference type="NCBI Taxonomy" id="1819745"/>
    <lineage>
        <taxon>Eukaryota</taxon>
        <taxon>Metazoa</taxon>
        <taxon>Spiralia</taxon>
        <taxon>Lophotrochozoa</taxon>
        <taxon>Mesozoa</taxon>
        <taxon>Orthonectida</taxon>
        <taxon>Rhopaluridae</taxon>
        <taxon>Intoshia</taxon>
    </lineage>
</organism>
<proteinExistence type="inferred from homology"/>
<keyword evidence="5" id="KW-1185">Reference proteome</keyword>
<comment type="similarity">
    <text evidence="1">Belongs to the p23/wos2 family.</text>
</comment>
<dbReference type="OrthoDB" id="1564555at2759"/>
<feature type="compositionally biased region" description="Acidic residues" evidence="2">
    <location>
        <begin position="113"/>
        <end position="122"/>
    </location>
</feature>
<dbReference type="PANTHER" id="PTHR22932:SF1">
    <property type="entry name" value="CO-CHAPERONE PROTEIN DAF-41"/>
    <property type="match status" value="1"/>
</dbReference>
<comment type="caution">
    <text evidence="4">The sequence shown here is derived from an EMBL/GenBank/DDBJ whole genome shotgun (WGS) entry which is preliminary data.</text>
</comment>
<evidence type="ECO:0000259" key="3">
    <source>
        <dbReference type="PROSITE" id="PS51203"/>
    </source>
</evidence>
<evidence type="ECO:0000313" key="5">
    <source>
        <dbReference type="Proteomes" id="UP000078046"/>
    </source>
</evidence>
<dbReference type="GO" id="GO:0005634">
    <property type="term" value="C:nucleus"/>
    <property type="evidence" value="ECO:0007669"/>
    <property type="project" value="TreeGrafter"/>
</dbReference>
<dbReference type="Proteomes" id="UP000078046">
    <property type="component" value="Unassembled WGS sequence"/>
</dbReference>
<feature type="compositionally biased region" description="Acidic residues" evidence="2">
    <location>
        <begin position="145"/>
        <end position="161"/>
    </location>
</feature>
<dbReference type="PROSITE" id="PS51203">
    <property type="entry name" value="CS"/>
    <property type="match status" value="1"/>
</dbReference>
<dbReference type="GO" id="GO:0051087">
    <property type="term" value="F:protein-folding chaperone binding"/>
    <property type="evidence" value="ECO:0007669"/>
    <property type="project" value="TreeGrafter"/>
</dbReference>
<sequence>MCETKVYVPSVMWAQRRDGIYITFNVVDCKNPEIDVQENCITFKGKSEGNKLYKLSFNVYEEIDPSTSKKCLTDRFVRLYIKRKTAGDYWPRLLKESAKVFWLKTDFALWKDEEDSDTEEKGDDFSNFNNMMGGAGGMPNMPDLEGADSDDEENSDDEPIPELEKVEKKENDVVA</sequence>
<evidence type="ECO:0000256" key="2">
    <source>
        <dbReference type="SAM" id="MobiDB-lite"/>
    </source>
</evidence>
<protein>
    <submittedName>
        <fullName evidence="4">Co-chaperone protein SBA1</fullName>
    </submittedName>
</protein>
<dbReference type="GO" id="GO:0051879">
    <property type="term" value="F:Hsp90 protein binding"/>
    <property type="evidence" value="ECO:0007669"/>
    <property type="project" value="InterPro"/>
</dbReference>
<name>A0A177B2M8_9BILA</name>
<dbReference type="InterPro" id="IPR008978">
    <property type="entry name" value="HSP20-like_chaperone"/>
</dbReference>
<dbReference type="CDD" id="cd06465">
    <property type="entry name" value="p23_hB-ind1_like"/>
    <property type="match status" value="1"/>
</dbReference>
<dbReference type="SUPFAM" id="SSF49764">
    <property type="entry name" value="HSP20-like chaperones"/>
    <property type="match status" value="1"/>
</dbReference>
<dbReference type="Pfam" id="PF04969">
    <property type="entry name" value="CS"/>
    <property type="match status" value="1"/>
</dbReference>